<proteinExistence type="predicted"/>
<dbReference type="EMBL" id="MLJW01007797">
    <property type="protein sequence ID" value="OIQ64841.1"/>
    <property type="molecule type" value="Genomic_DNA"/>
</dbReference>
<sequence length="203" mass="22342">MLIEHRVGGAPSVPELLQRGDVFLKAGKRIKQAAVGRGIDQRALVMLAMDFDQCRTDRFQGLHADRLIVDEGAGTAIGQLHAAQDHFTGIFRTRVLEPVVAENHGRGMPLRDIEHRGDLALLRAMPNQARVAAAAERERECVEQDGLARAGLAGQHRKPAGKLDIEPFDQDDVTDRKTRQHVKSIPSGPILTFAPHREALCEC</sequence>
<name>A0A1J5NZX5_9ZZZZ</name>
<comment type="caution">
    <text evidence="1">The sequence shown here is derived from an EMBL/GenBank/DDBJ whole genome shotgun (WGS) entry which is preliminary data.</text>
</comment>
<dbReference type="AlphaFoldDB" id="A0A1J5NZX5"/>
<gene>
    <name evidence="1" type="ORF">GALL_536060</name>
</gene>
<reference evidence="1" key="1">
    <citation type="submission" date="2016-10" db="EMBL/GenBank/DDBJ databases">
        <title>Sequence of Gallionella enrichment culture.</title>
        <authorList>
            <person name="Poehlein A."/>
            <person name="Muehling M."/>
            <person name="Daniel R."/>
        </authorList>
    </citation>
    <scope>NUCLEOTIDE SEQUENCE</scope>
</reference>
<evidence type="ECO:0000313" key="1">
    <source>
        <dbReference type="EMBL" id="OIQ64841.1"/>
    </source>
</evidence>
<organism evidence="1">
    <name type="scientific">mine drainage metagenome</name>
    <dbReference type="NCBI Taxonomy" id="410659"/>
    <lineage>
        <taxon>unclassified sequences</taxon>
        <taxon>metagenomes</taxon>
        <taxon>ecological metagenomes</taxon>
    </lineage>
</organism>
<protein>
    <submittedName>
        <fullName evidence="1">Uncharacterized protein</fullName>
    </submittedName>
</protein>
<accession>A0A1J5NZX5</accession>